<dbReference type="InterPro" id="IPR000639">
    <property type="entry name" value="Epox_hydrolase-like"/>
</dbReference>
<evidence type="ECO:0000313" key="3">
    <source>
        <dbReference type="Proteomes" id="UP000202440"/>
    </source>
</evidence>
<dbReference type="Gene3D" id="3.40.50.1820">
    <property type="entry name" value="alpha/beta hydrolase"/>
    <property type="match status" value="1"/>
</dbReference>
<keyword evidence="2" id="KW-0378">Hydrolase</keyword>
<dbReference type="KEGG" id="bsan:CHH28_11355"/>
<dbReference type="PRINTS" id="PR00412">
    <property type="entry name" value="EPOXHYDRLASE"/>
</dbReference>
<dbReference type="PANTHER" id="PTHR43798">
    <property type="entry name" value="MONOACYLGLYCEROL LIPASE"/>
    <property type="match status" value="1"/>
</dbReference>
<dbReference type="GO" id="GO:0016020">
    <property type="term" value="C:membrane"/>
    <property type="evidence" value="ECO:0007669"/>
    <property type="project" value="TreeGrafter"/>
</dbReference>
<proteinExistence type="predicted"/>
<dbReference type="AlphaFoldDB" id="A0A222FKW1"/>
<keyword evidence="3" id="KW-1185">Reference proteome</keyword>
<reference evidence="2 3" key="1">
    <citation type="submission" date="2017-07" db="EMBL/GenBank/DDBJ databases">
        <title>Annotated genome sequence of Bacterioplanes sanyensis isolated from Red Sea.</title>
        <authorList>
            <person name="Rehman Z.U."/>
        </authorList>
    </citation>
    <scope>NUCLEOTIDE SEQUENCE [LARGE SCALE GENOMIC DNA]</scope>
    <source>
        <strain evidence="2 3">NV9</strain>
    </source>
</reference>
<sequence length="296" mass="33382">MTPSDWQADGHWLVFRPQAAHRSYDLRVFYRASVAISQLGKQRPVLLLVHGFPTSSWDWHAVWDQLAQHFDLLAADMLGFGCSDKPASFPYRIAIQADLQEALLRHLGLDHCHILAHDYGDTVTQELMARQLERGSSLLQSVVLLNGGLFAETHRPLLTQRLLASPLGPWLAAGITEKKLARSLQRICQQPLSEADIAASWRFLSHRNGQRVMPRLIGYMKERRQQRERWVGALTNWPHALHLLNGSADPISGAHMVARYREVVARDDIVELADVGHYPQLEAPQAIAQAVIDARL</sequence>
<dbReference type="InterPro" id="IPR000073">
    <property type="entry name" value="AB_hydrolase_1"/>
</dbReference>
<dbReference type="SUPFAM" id="SSF53474">
    <property type="entry name" value="alpha/beta-Hydrolases"/>
    <property type="match status" value="1"/>
</dbReference>
<organism evidence="2 3">
    <name type="scientific">Bacterioplanes sanyensis</name>
    <dbReference type="NCBI Taxonomy" id="1249553"/>
    <lineage>
        <taxon>Bacteria</taxon>
        <taxon>Pseudomonadati</taxon>
        <taxon>Pseudomonadota</taxon>
        <taxon>Gammaproteobacteria</taxon>
        <taxon>Oceanospirillales</taxon>
        <taxon>Oceanospirillaceae</taxon>
        <taxon>Bacterioplanes</taxon>
    </lineage>
</organism>
<dbReference type="GO" id="GO:0046464">
    <property type="term" value="P:acylglycerol catabolic process"/>
    <property type="evidence" value="ECO:0007669"/>
    <property type="project" value="TreeGrafter"/>
</dbReference>
<evidence type="ECO:0000259" key="1">
    <source>
        <dbReference type="Pfam" id="PF00561"/>
    </source>
</evidence>
<evidence type="ECO:0000313" key="2">
    <source>
        <dbReference type="EMBL" id="ASP39236.1"/>
    </source>
</evidence>
<protein>
    <submittedName>
        <fullName evidence="2">Alpha/beta hydrolase</fullName>
    </submittedName>
</protein>
<feature type="domain" description="AB hydrolase-1" evidence="1">
    <location>
        <begin position="44"/>
        <end position="284"/>
    </location>
</feature>
<dbReference type="GO" id="GO:0047372">
    <property type="term" value="F:monoacylglycerol lipase activity"/>
    <property type="evidence" value="ECO:0007669"/>
    <property type="project" value="TreeGrafter"/>
</dbReference>
<dbReference type="RefSeq" id="WP_094060416.1">
    <property type="nucleotide sequence ID" value="NZ_CP022530.1"/>
</dbReference>
<dbReference type="PANTHER" id="PTHR43798:SF33">
    <property type="entry name" value="HYDROLASE, PUTATIVE (AFU_ORTHOLOGUE AFUA_2G14860)-RELATED"/>
    <property type="match status" value="1"/>
</dbReference>
<dbReference type="EMBL" id="CP022530">
    <property type="protein sequence ID" value="ASP39236.1"/>
    <property type="molecule type" value="Genomic_DNA"/>
</dbReference>
<gene>
    <name evidence="2" type="ORF">CHH28_11355</name>
</gene>
<dbReference type="OrthoDB" id="5853561at2"/>
<dbReference type="InterPro" id="IPR029058">
    <property type="entry name" value="AB_hydrolase_fold"/>
</dbReference>
<dbReference type="Proteomes" id="UP000202440">
    <property type="component" value="Chromosome"/>
</dbReference>
<accession>A0A222FKW1</accession>
<name>A0A222FKW1_9GAMM</name>
<dbReference type="InterPro" id="IPR050266">
    <property type="entry name" value="AB_hydrolase_sf"/>
</dbReference>
<dbReference type="Pfam" id="PF00561">
    <property type="entry name" value="Abhydrolase_1"/>
    <property type="match status" value="1"/>
</dbReference>